<dbReference type="GO" id="GO:0004722">
    <property type="term" value="F:protein serine/threonine phosphatase activity"/>
    <property type="evidence" value="ECO:0007669"/>
    <property type="project" value="InterPro"/>
</dbReference>
<dbReference type="InterPro" id="IPR015655">
    <property type="entry name" value="PP2C"/>
</dbReference>
<name>A0AAV9XYE0_9CRYT</name>
<proteinExistence type="predicted"/>
<comment type="caution">
    <text evidence="2">The sequence shown here is derived from an EMBL/GenBank/DDBJ whole genome shotgun (WGS) entry which is preliminary data.</text>
</comment>
<evidence type="ECO:0000259" key="1">
    <source>
        <dbReference type="PROSITE" id="PS51746"/>
    </source>
</evidence>
<dbReference type="PANTHER" id="PTHR13832">
    <property type="entry name" value="PROTEIN PHOSPHATASE 2C"/>
    <property type="match status" value="1"/>
</dbReference>
<dbReference type="Pfam" id="PF00481">
    <property type="entry name" value="PP2C"/>
    <property type="match status" value="1"/>
</dbReference>
<dbReference type="InterPro" id="IPR001932">
    <property type="entry name" value="PPM-type_phosphatase-like_dom"/>
</dbReference>
<dbReference type="AlphaFoldDB" id="A0AAV9XYE0"/>
<dbReference type="EMBL" id="JAWDEY010000012">
    <property type="protein sequence ID" value="KAK6589529.1"/>
    <property type="molecule type" value="Genomic_DNA"/>
</dbReference>
<organism evidence="2 3">
    <name type="scientific">Cryptosporidium xiaoi</name>
    <dbReference type="NCBI Taxonomy" id="659607"/>
    <lineage>
        <taxon>Eukaryota</taxon>
        <taxon>Sar</taxon>
        <taxon>Alveolata</taxon>
        <taxon>Apicomplexa</taxon>
        <taxon>Conoidasida</taxon>
        <taxon>Coccidia</taxon>
        <taxon>Eucoccidiorida</taxon>
        <taxon>Eimeriorina</taxon>
        <taxon>Cryptosporidiidae</taxon>
        <taxon>Cryptosporidium</taxon>
    </lineage>
</organism>
<dbReference type="SMART" id="SM00332">
    <property type="entry name" value="PP2Cc"/>
    <property type="match status" value="1"/>
</dbReference>
<dbReference type="SUPFAM" id="SSF81606">
    <property type="entry name" value="PP2C-like"/>
    <property type="match status" value="1"/>
</dbReference>
<keyword evidence="3" id="KW-1185">Reference proteome</keyword>
<evidence type="ECO:0000313" key="3">
    <source>
        <dbReference type="Proteomes" id="UP001311799"/>
    </source>
</evidence>
<accession>A0AAV9XYE0</accession>
<feature type="domain" description="PPM-type phosphatase" evidence="1">
    <location>
        <begin position="150"/>
        <end position="451"/>
    </location>
</feature>
<reference evidence="2 3" key="1">
    <citation type="submission" date="2023-10" db="EMBL/GenBank/DDBJ databases">
        <title>Comparative genomics analysis reveals potential genetic determinants of host preference in Cryptosporidium xiaoi.</title>
        <authorList>
            <person name="Xiao L."/>
            <person name="Li J."/>
        </authorList>
    </citation>
    <scope>NUCLEOTIDE SEQUENCE [LARGE SCALE GENOMIC DNA]</scope>
    <source>
        <strain evidence="2 3">52996</strain>
    </source>
</reference>
<sequence>MSCFANLKELSGFKEVVSDLLKGENTKFYLDLRVCEQIILDKSQYVEFVNHYFINKRRSQRYFPDRNFFKIPLLINKTGRIMKIGWSADWSRNTLNMGSSEFVALMKQSFRFVYIYVVYGMNKDGNTPPRMTAGNKLQTEKRDPLSIDLNYGRFESQGTRSYMEDRTFVSLDVLNANKNSINSIRQKIPFIAIYDGHNGEFSVEFLKNHLHVNFSISFERRKFDDYVKDTVDSLFDAFDTTEKQLKQQYLKSIHSNFADENDSSKKVDQMNDNFEFRTDNYQIKNVSSGSTAIVCCIVFSTLCICNLGDSRAILCKGGRAQLLTKDHRIKSNLEERERVKKEGGTFDDEGYLSGNLSVSRAFGNWDKSNGAKLPGLSSIPEIYIHTITREDEFLIIACDGIFESITNQEAVSLVRRSLVEFNNPNIAAEKLVNIALQRQSLDNLSVVVLTLTSPSSSICELSQINNLVNTNSSRQADFTKNSIQQNHISRKVYNFSNLKNLLM</sequence>
<dbReference type="PROSITE" id="PS51746">
    <property type="entry name" value="PPM_2"/>
    <property type="match status" value="1"/>
</dbReference>
<dbReference type="Gene3D" id="3.60.40.10">
    <property type="entry name" value="PPM-type phosphatase domain"/>
    <property type="match status" value="1"/>
</dbReference>
<gene>
    <name evidence="2" type="ORF">RS030_203040</name>
</gene>
<dbReference type="CDD" id="cd00143">
    <property type="entry name" value="PP2Cc"/>
    <property type="match status" value="1"/>
</dbReference>
<dbReference type="InterPro" id="IPR036457">
    <property type="entry name" value="PPM-type-like_dom_sf"/>
</dbReference>
<dbReference type="PANTHER" id="PTHR13832:SF790">
    <property type="entry name" value="PROTEIN PHOSPHATASE 2C 22-RELATED"/>
    <property type="match status" value="1"/>
</dbReference>
<evidence type="ECO:0000313" key="2">
    <source>
        <dbReference type="EMBL" id="KAK6589529.1"/>
    </source>
</evidence>
<dbReference type="Proteomes" id="UP001311799">
    <property type="component" value="Unassembled WGS sequence"/>
</dbReference>
<protein>
    <submittedName>
        <fullName evidence="2">PP2C-like phosphatase</fullName>
    </submittedName>
</protein>